<dbReference type="EMBL" id="AWQS01000163">
    <property type="protein sequence ID" value="EWT04954.1"/>
    <property type="molecule type" value="Genomic_DNA"/>
</dbReference>
<reference evidence="2" key="1">
    <citation type="submission" date="2013-08" db="EMBL/GenBank/DDBJ databases">
        <title>Intrasporangium oryzae NRRL B-24470.</title>
        <authorList>
            <person name="Liu H."/>
            <person name="Wang G."/>
        </authorList>
    </citation>
    <scope>NUCLEOTIDE SEQUENCE [LARGE SCALE GENOMIC DNA]</scope>
    <source>
        <strain evidence="2">Q5-1</strain>
    </source>
</reference>
<gene>
    <name evidence="1" type="ORF">N864_19230</name>
</gene>
<sequence length="165" mass="17391">MKISETVDYPASPDEVFAMLTDERFQARKCEEAGALSHDVAVSPAGDGTRVVTKRDLPTQDLPDFAKSLIGPRLTITETYEWAASNGDGSRTGDLTVELGGAPVSLRAKVRLAPQGAATQMTLDGDLKASVPLIGGRIERSAAPAIVDGIRSEAAVGRAWLAGER</sequence>
<keyword evidence="2" id="KW-1185">Reference proteome</keyword>
<evidence type="ECO:0000313" key="2">
    <source>
        <dbReference type="Proteomes" id="UP000019494"/>
    </source>
</evidence>
<proteinExistence type="predicted"/>
<dbReference type="OrthoDB" id="3266819at2"/>
<dbReference type="RefSeq" id="WP_034718976.1">
    <property type="nucleotide sequence ID" value="NZ_AWQS01000163.1"/>
</dbReference>
<dbReference type="AlphaFoldDB" id="W9GM37"/>
<comment type="caution">
    <text evidence="1">The sequence shown here is derived from an EMBL/GenBank/DDBJ whole genome shotgun (WGS) entry which is preliminary data.</text>
</comment>
<dbReference type="Pfam" id="PF10698">
    <property type="entry name" value="DUF2505"/>
    <property type="match status" value="1"/>
</dbReference>
<evidence type="ECO:0000313" key="1">
    <source>
        <dbReference type="EMBL" id="EWT04954.1"/>
    </source>
</evidence>
<dbReference type="Proteomes" id="UP000019494">
    <property type="component" value="Unassembled WGS sequence"/>
</dbReference>
<accession>W9GM37</accession>
<evidence type="ECO:0008006" key="3">
    <source>
        <dbReference type="Google" id="ProtNLM"/>
    </source>
</evidence>
<dbReference type="InterPro" id="IPR019639">
    <property type="entry name" value="DUF2505"/>
</dbReference>
<protein>
    <recommendedName>
        <fullName evidence="3">Proteinase inhibitor I25 cystatin</fullName>
    </recommendedName>
</protein>
<dbReference type="SUPFAM" id="SSF55961">
    <property type="entry name" value="Bet v1-like"/>
    <property type="match status" value="1"/>
</dbReference>
<organism evidence="1 2">
    <name type="scientific">Intrasporangium chromatireducens Q5-1</name>
    <dbReference type="NCBI Taxonomy" id="584657"/>
    <lineage>
        <taxon>Bacteria</taxon>
        <taxon>Bacillati</taxon>
        <taxon>Actinomycetota</taxon>
        <taxon>Actinomycetes</taxon>
        <taxon>Micrococcales</taxon>
        <taxon>Intrasporangiaceae</taxon>
        <taxon>Intrasporangium</taxon>
    </lineage>
</organism>
<name>W9GM37_9MICO</name>